<feature type="transmembrane region" description="Helical" evidence="1">
    <location>
        <begin position="44"/>
        <end position="64"/>
    </location>
</feature>
<feature type="transmembrane region" description="Helical" evidence="1">
    <location>
        <begin position="218"/>
        <end position="236"/>
    </location>
</feature>
<evidence type="ECO:0000313" key="3">
    <source>
        <dbReference type="EMBL" id="MCG5033378.1"/>
    </source>
</evidence>
<comment type="caution">
    <text evidence="3">The sequence shown here is derived from an EMBL/GenBank/DDBJ whole genome shotgun (WGS) entry which is preliminary data.</text>
</comment>
<keyword evidence="1" id="KW-0472">Membrane</keyword>
<organism evidence="3 4">
    <name type="scientific">Blautia massiliensis</name>
    <name type="common">ex Durand et al. 2017</name>
    <dbReference type="NCBI Taxonomy" id="1737424"/>
    <lineage>
        <taxon>Bacteria</taxon>
        <taxon>Bacillati</taxon>
        <taxon>Bacillota</taxon>
        <taxon>Clostridia</taxon>
        <taxon>Lachnospirales</taxon>
        <taxon>Lachnospiraceae</taxon>
        <taxon>Blautia</taxon>
    </lineage>
</organism>
<dbReference type="GO" id="GO:0016747">
    <property type="term" value="F:acyltransferase activity, transferring groups other than amino-acyl groups"/>
    <property type="evidence" value="ECO:0007669"/>
    <property type="project" value="InterPro"/>
</dbReference>
<keyword evidence="1" id="KW-0812">Transmembrane</keyword>
<evidence type="ECO:0000313" key="4">
    <source>
        <dbReference type="Proteomes" id="UP001200089"/>
    </source>
</evidence>
<accession>A0AAW5CFP8</accession>
<proteinExistence type="predicted"/>
<protein>
    <submittedName>
        <fullName evidence="3">Acyltransferase family protein</fullName>
    </submittedName>
</protein>
<name>A0AAW5CFP8_9FIRM</name>
<keyword evidence="3" id="KW-0808">Transferase</keyword>
<feature type="domain" description="Acyltransferase 3" evidence="2">
    <location>
        <begin position="12"/>
        <end position="235"/>
    </location>
</feature>
<dbReference type="AlphaFoldDB" id="A0AAW5CFP8"/>
<dbReference type="InterPro" id="IPR002656">
    <property type="entry name" value="Acyl_transf_3_dom"/>
</dbReference>
<feature type="transmembrane region" description="Helical" evidence="1">
    <location>
        <begin position="71"/>
        <end position="90"/>
    </location>
</feature>
<keyword evidence="3" id="KW-0012">Acyltransferase</keyword>
<evidence type="ECO:0000259" key="2">
    <source>
        <dbReference type="Pfam" id="PF01757"/>
    </source>
</evidence>
<evidence type="ECO:0000256" key="1">
    <source>
        <dbReference type="SAM" id="Phobius"/>
    </source>
</evidence>
<feature type="transmembrane region" description="Helical" evidence="1">
    <location>
        <begin position="7"/>
        <end position="24"/>
    </location>
</feature>
<dbReference type="Proteomes" id="UP001200089">
    <property type="component" value="Unassembled WGS sequence"/>
</dbReference>
<feature type="transmembrane region" description="Helical" evidence="1">
    <location>
        <begin position="132"/>
        <end position="151"/>
    </location>
</feature>
<feature type="transmembrane region" description="Helical" evidence="1">
    <location>
        <begin position="102"/>
        <end position="120"/>
    </location>
</feature>
<sequence>MPAYLMVAIPYWIVIDLIIMQKGVKMFAFDFGFVTFFTQGTRTFWYVLFIVFAYLIYPFVYKILHVKWSDWGQLLILLIIALVIQFLPRIVAPVLNLNIEILLGRFLVFFIGCWCGKKVYQNACINNIDKMGILFGVMIMLCGFLPVTKIVVSKLGFRILMCFWGIFLLYCIAVSMRKMPKRIVKILEQFGKMSYELYLTHVAIRALMNVIGIKTFYFQNYVFGILISLFLTYTIVKLQKKLI</sequence>
<reference evidence="3" key="1">
    <citation type="submission" date="2022-01" db="EMBL/GenBank/DDBJ databases">
        <title>Collection of gut derived symbiotic bacterial strains cultured from healthy donors.</title>
        <authorList>
            <person name="Lin H."/>
            <person name="Kohout C."/>
            <person name="Waligurski E."/>
            <person name="Pamer E.G."/>
        </authorList>
    </citation>
    <scope>NUCLEOTIDE SEQUENCE</scope>
    <source>
        <strain evidence="3">DFI.1.11</strain>
    </source>
</reference>
<dbReference type="Pfam" id="PF01757">
    <property type="entry name" value="Acyl_transf_3"/>
    <property type="match status" value="1"/>
</dbReference>
<feature type="transmembrane region" description="Helical" evidence="1">
    <location>
        <begin position="157"/>
        <end position="174"/>
    </location>
</feature>
<gene>
    <name evidence="3" type="ORF">L0P48_07105</name>
</gene>
<dbReference type="EMBL" id="JAKNDE010000007">
    <property type="protein sequence ID" value="MCG5033378.1"/>
    <property type="molecule type" value="Genomic_DNA"/>
</dbReference>
<keyword evidence="1" id="KW-1133">Transmembrane helix</keyword>